<evidence type="ECO:0000313" key="2">
    <source>
        <dbReference type="EMBL" id="KAG8172583.1"/>
    </source>
</evidence>
<proteinExistence type="predicted"/>
<name>A0AAV6TLL1_9ARAC</name>
<feature type="chain" id="PRO_5043832071" evidence="1">
    <location>
        <begin position="23"/>
        <end position="114"/>
    </location>
</feature>
<feature type="signal peptide" evidence="1">
    <location>
        <begin position="1"/>
        <end position="22"/>
    </location>
</feature>
<dbReference type="Proteomes" id="UP000827092">
    <property type="component" value="Unassembled WGS sequence"/>
</dbReference>
<dbReference type="EMBL" id="JAFNEN010002561">
    <property type="protein sequence ID" value="KAG8172583.1"/>
    <property type="molecule type" value="Genomic_DNA"/>
</dbReference>
<comment type="caution">
    <text evidence="2">The sequence shown here is derived from an EMBL/GenBank/DDBJ whole genome shotgun (WGS) entry which is preliminary data.</text>
</comment>
<gene>
    <name evidence="2" type="ORF">JTE90_023129</name>
</gene>
<keyword evidence="3" id="KW-1185">Reference proteome</keyword>
<evidence type="ECO:0000256" key="1">
    <source>
        <dbReference type="SAM" id="SignalP"/>
    </source>
</evidence>
<reference evidence="2 3" key="1">
    <citation type="journal article" date="2022" name="Nat. Ecol. Evol.">
        <title>A masculinizing supergene underlies an exaggerated male reproductive morph in a spider.</title>
        <authorList>
            <person name="Hendrickx F."/>
            <person name="De Corte Z."/>
            <person name="Sonet G."/>
            <person name="Van Belleghem S.M."/>
            <person name="Kostlbacher S."/>
            <person name="Vangestel C."/>
        </authorList>
    </citation>
    <scope>NUCLEOTIDE SEQUENCE [LARGE SCALE GENOMIC DNA]</scope>
    <source>
        <strain evidence="2">W744_W776</strain>
    </source>
</reference>
<organism evidence="2 3">
    <name type="scientific">Oedothorax gibbosus</name>
    <dbReference type="NCBI Taxonomy" id="931172"/>
    <lineage>
        <taxon>Eukaryota</taxon>
        <taxon>Metazoa</taxon>
        <taxon>Ecdysozoa</taxon>
        <taxon>Arthropoda</taxon>
        <taxon>Chelicerata</taxon>
        <taxon>Arachnida</taxon>
        <taxon>Araneae</taxon>
        <taxon>Araneomorphae</taxon>
        <taxon>Entelegynae</taxon>
        <taxon>Araneoidea</taxon>
        <taxon>Linyphiidae</taxon>
        <taxon>Erigoninae</taxon>
        <taxon>Oedothorax</taxon>
    </lineage>
</organism>
<sequence length="114" mass="12729">MIVRFDCWLVLLAVYCVALVDSIGSDEIEFDNNTFVDNNKFIDNVPFQSDCDCGSHTKSCSYVEGKKKCNVMICMQINKGHACLATVSMPSITNGCEFDDFGRKKCNCLKGYVN</sequence>
<evidence type="ECO:0000313" key="3">
    <source>
        <dbReference type="Proteomes" id="UP000827092"/>
    </source>
</evidence>
<accession>A0AAV6TLL1</accession>
<protein>
    <submittedName>
        <fullName evidence="2">Uncharacterized protein</fullName>
    </submittedName>
</protein>
<keyword evidence="1" id="KW-0732">Signal</keyword>
<dbReference type="AlphaFoldDB" id="A0AAV6TLL1"/>